<comment type="caution">
    <text evidence="4">The sequence shown here is derived from an EMBL/GenBank/DDBJ whole genome shotgun (WGS) entry which is preliminary data.</text>
</comment>
<evidence type="ECO:0000313" key="4">
    <source>
        <dbReference type="EMBL" id="KAK3220680.1"/>
    </source>
</evidence>
<dbReference type="AlphaFoldDB" id="A0AAE0ANA1"/>
<evidence type="ECO:0000259" key="3">
    <source>
        <dbReference type="Pfam" id="PF24867"/>
    </source>
</evidence>
<feature type="region of interest" description="Disordered" evidence="1">
    <location>
        <begin position="23"/>
        <end position="42"/>
    </location>
</feature>
<keyword evidence="2" id="KW-0472">Membrane</keyword>
<accession>A0AAE0ANA1</accession>
<dbReference type="InterPro" id="IPR056635">
    <property type="entry name" value="DUF7733"/>
</dbReference>
<feature type="transmembrane region" description="Helical" evidence="2">
    <location>
        <begin position="117"/>
        <end position="135"/>
    </location>
</feature>
<dbReference type="PANTHER" id="PTHR33829:SF1">
    <property type="entry name" value="TRANSMEMBRANE PROTEIN"/>
    <property type="match status" value="1"/>
</dbReference>
<dbReference type="PANTHER" id="PTHR33829">
    <property type="entry name" value="OSJNBA0044M19.10 PROTEIN"/>
    <property type="match status" value="1"/>
</dbReference>
<feature type="transmembrane region" description="Helical" evidence="2">
    <location>
        <begin position="217"/>
        <end position="238"/>
    </location>
</feature>
<gene>
    <name evidence="4" type="ORF">Dsin_014650</name>
</gene>
<protein>
    <recommendedName>
        <fullName evidence="3">DUF7733 domain-containing protein</fullName>
    </recommendedName>
</protein>
<feature type="domain" description="DUF7733" evidence="3">
    <location>
        <begin position="54"/>
        <end position="246"/>
    </location>
</feature>
<reference evidence="4" key="1">
    <citation type="journal article" date="2023" name="Plant J.">
        <title>Genome sequences and population genomics provide insights into the demographic history, inbreeding, and mutation load of two 'living fossil' tree species of Dipteronia.</title>
        <authorList>
            <person name="Feng Y."/>
            <person name="Comes H.P."/>
            <person name="Chen J."/>
            <person name="Zhu S."/>
            <person name="Lu R."/>
            <person name="Zhang X."/>
            <person name="Li P."/>
            <person name="Qiu J."/>
            <person name="Olsen K.M."/>
            <person name="Qiu Y."/>
        </authorList>
    </citation>
    <scope>NUCLEOTIDE SEQUENCE</scope>
    <source>
        <strain evidence="4">NBL</strain>
    </source>
</reference>
<feature type="transmembrane region" description="Helical" evidence="2">
    <location>
        <begin position="78"/>
        <end position="96"/>
    </location>
</feature>
<keyword evidence="2" id="KW-0812">Transmembrane</keyword>
<keyword evidence="2" id="KW-1133">Transmembrane helix</keyword>
<evidence type="ECO:0000256" key="2">
    <source>
        <dbReference type="SAM" id="Phobius"/>
    </source>
</evidence>
<feature type="compositionally biased region" description="Low complexity" evidence="1">
    <location>
        <begin position="28"/>
        <end position="42"/>
    </location>
</feature>
<organism evidence="4 5">
    <name type="scientific">Dipteronia sinensis</name>
    <dbReference type="NCBI Taxonomy" id="43782"/>
    <lineage>
        <taxon>Eukaryota</taxon>
        <taxon>Viridiplantae</taxon>
        <taxon>Streptophyta</taxon>
        <taxon>Embryophyta</taxon>
        <taxon>Tracheophyta</taxon>
        <taxon>Spermatophyta</taxon>
        <taxon>Magnoliopsida</taxon>
        <taxon>eudicotyledons</taxon>
        <taxon>Gunneridae</taxon>
        <taxon>Pentapetalae</taxon>
        <taxon>rosids</taxon>
        <taxon>malvids</taxon>
        <taxon>Sapindales</taxon>
        <taxon>Sapindaceae</taxon>
        <taxon>Hippocastanoideae</taxon>
        <taxon>Acereae</taxon>
        <taxon>Dipteronia</taxon>
    </lineage>
</organism>
<name>A0AAE0ANA1_9ROSI</name>
<feature type="transmembrane region" description="Helical" evidence="2">
    <location>
        <begin position="52"/>
        <end position="72"/>
    </location>
</feature>
<keyword evidence="5" id="KW-1185">Reference proteome</keyword>
<proteinExistence type="predicted"/>
<dbReference type="Pfam" id="PF24867">
    <property type="entry name" value="DUF7733"/>
    <property type="match status" value="1"/>
</dbReference>
<sequence>MSGGVGPTCGDISLPKEEEASFKQQDDTAASLKSKTTTTGAAVETTPRKHTFLNFQQLNALAVIIVLSASGMVSPEDFGFVIFSLIYIFFLSRVAFPTLHPSHVSPVFNTKSKIFRIYMYVGAVVGLLLPIAYIFQGIFEGDQEGIKAAAPHLFLLASQVFMEGVSMSFSIPIRVLVPIMYNSRRILTLMEWLRDEVSKNEEDYKGSTRRLYFGRSLAAANMAFWCFNLFGFLLPVYLPRGFKKYYTAKLKDESVFSWKTD</sequence>
<feature type="transmembrane region" description="Helical" evidence="2">
    <location>
        <begin position="155"/>
        <end position="177"/>
    </location>
</feature>
<dbReference type="Proteomes" id="UP001281410">
    <property type="component" value="Unassembled WGS sequence"/>
</dbReference>
<dbReference type="EMBL" id="JANJYJ010000004">
    <property type="protein sequence ID" value="KAK3220680.1"/>
    <property type="molecule type" value="Genomic_DNA"/>
</dbReference>
<evidence type="ECO:0000256" key="1">
    <source>
        <dbReference type="SAM" id="MobiDB-lite"/>
    </source>
</evidence>
<evidence type="ECO:0000313" key="5">
    <source>
        <dbReference type="Proteomes" id="UP001281410"/>
    </source>
</evidence>